<sequence>MRKREKFYPAIVTSVITILIYVEQSRGSLLVLLLSILLTLIVTLKG</sequence>
<evidence type="ECO:0000313" key="2">
    <source>
        <dbReference type="EMBL" id="WYJ79662.1"/>
    </source>
</evidence>
<protein>
    <submittedName>
        <fullName evidence="2">Uncharacterized protein</fullName>
    </submittedName>
</protein>
<feature type="transmembrane region" description="Helical" evidence="1">
    <location>
        <begin position="28"/>
        <end position="44"/>
    </location>
</feature>
<gene>
    <name evidence="2" type="ORF">DOK79_001215</name>
</gene>
<dbReference type="EMBL" id="CP147250">
    <property type="protein sequence ID" value="WYJ79662.1"/>
    <property type="molecule type" value="Genomic_DNA"/>
</dbReference>
<dbReference type="Proteomes" id="UP000664360">
    <property type="component" value="Chromosome"/>
</dbReference>
<keyword evidence="1" id="KW-0812">Transmembrane</keyword>
<keyword evidence="1" id="KW-0472">Membrane</keyword>
<evidence type="ECO:0000313" key="3">
    <source>
        <dbReference type="Proteomes" id="UP000664360"/>
    </source>
</evidence>
<name>A0ABZ2SVN0_9ENTE</name>
<keyword evidence="3" id="KW-1185">Reference proteome</keyword>
<organism evidence="2 3">
    <name type="scientific">Candidatus Enterococcus mangumiae</name>
    <dbReference type="NCBI Taxonomy" id="2230878"/>
    <lineage>
        <taxon>Bacteria</taxon>
        <taxon>Bacillati</taxon>
        <taxon>Bacillota</taxon>
        <taxon>Bacilli</taxon>
        <taxon>Lactobacillales</taxon>
        <taxon>Enterococcaceae</taxon>
        <taxon>Enterococcus</taxon>
    </lineage>
</organism>
<accession>A0ABZ2SVN0</accession>
<reference evidence="2 3" key="1">
    <citation type="submission" date="2024-03" db="EMBL/GenBank/DDBJ databases">
        <title>The Genome Sequence of Enterococcus sp. DIV1094.</title>
        <authorList>
            <consortium name="The Broad Institute Genomics Platform"/>
            <consortium name="The Broad Institute Microbial Omics Core"/>
            <consortium name="The Broad Institute Genomic Center for Infectious Diseases"/>
            <person name="Earl A."/>
            <person name="Manson A."/>
            <person name="Gilmore M."/>
            <person name="Schwartman J."/>
            <person name="Shea T."/>
            <person name="Abouelleil A."/>
            <person name="Cao P."/>
            <person name="Chapman S."/>
            <person name="Cusick C."/>
            <person name="Young S."/>
            <person name="Neafsey D."/>
            <person name="Nusbaum C."/>
            <person name="Birren B."/>
        </authorList>
    </citation>
    <scope>NUCLEOTIDE SEQUENCE [LARGE SCALE GENOMIC DNA]</scope>
    <source>
        <strain evidence="2 3">DIV1094</strain>
    </source>
</reference>
<proteinExistence type="predicted"/>
<evidence type="ECO:0000256" key="1">
    <source>
        <dbReference type="SAM" id="Phobius"/>
    </source>
</evidence>
<keyword evidence="1" id="KW-1133">Transmembrane helix</keyword>
<feature type="transmembrane region" description="Helical" evidence="1">
    <location>
        <begin position="7"/>
        <end position="22"/>
    </location>
</feature>